<sequence>MVGRKCMCGKSLVPDAARSAICYVPVHDNYMLNKQALASKSKPNGGQQAELLASEIFLSMTRRCELLRELVEQEGPEAEADPDAVCHVLDYELQHGTELLGCLCLSAGQRLAAVFGVDNLAGMASWNNPAELLDKTDLVLISRQAESIQLSQDPSALLSALRSFQVDAQVAIKKSVKADCGQLFTNENSAASGVASLFLLPALAGPDEALSSTRIRESVPSPEAPEVLWVKVL</sequence>
<reference evidence="1 2" key="1">
    <citation type="submission" date="2016-02" db="EMBL/GenBank/DDBJ databases">
        <title>Genome analysis of coral dinoflagellate symbionts highlights evolutionary adaptations to a symbiotic lifestyle.</title>
        <authorList>
            <person name="Aranda M."/>
            <person name="Li Y."/>
            <person name="Liew Y.J."/>
            <person name="Baumgarten S."/>
            <person name="Simakov O."/>
            <person name="Wilson M."/>
            <person name="Piel J."/>
            <person name="Ashoor H."/>
            <person name="Bougouffa S."/>
            <person name="Bajic V.B."/>
            <person name="Ryu T."/>
            <person name="Ravasi T."/>
            <person name="Bayer T."/>
            <person name="Micklem G."/>
            <person name="Kim H."/>
            <person name="Bhak J."/>
            <person name="Lajeunesse T.C."/>
            <person name="Voolstra C.R."/>
        </authorList>
    </citation>
    <scope>NUCLEOTIDE SEQUENCE [LARGE SCALE GENOMIC DNA]</scope>
    <source>
        <strain evidence="1 2">CCMP2467</strain>
    </source>
</reference>
<dbReference type="AlphaFoldDB" id="A0A1Q9EJL5"/>
<accession>A0A1Q9EJL5</accession>
<comment type="caution">
    <text evidence="1">The sequence shown here is derived from an EMBL/GenBank/DDBJ whole genome shotgun (WGS) entry which is preliminary data.</text>
</comment>
<evidence type="ECO:0000313" key="1">
    <source>
        <dbReference type="EMBL" id="OLQ07605.1"/>
    </source>
</evidence>
<dbReference type="InterPro" id="IPR014729">
    <property type="entry name" value="Rossmann-like_a/b/a_fold"/>
</dbReference>
<keyword evidence="2" id="KW-1185">Reference proteome</keyword>
<dbReference type="EMBL" id="LSRX01000135">
    <property type="protein sequence ID" value="OLQ07605.1"/>
    <property type="molecule type" value="Genomic_DNA"/>
</dbReference>
<proteinExistence type="predicted"/>
<dbReference type="Proteomes" id="UP000186817">
    <property type="component" value="Unassembled WGS sequence"/>
</dbReference>
<protein>
    <submittedName>
        <fullName evidence="1">Uncharacterized protein</fullName>
    </submittedName>
</protein>
<name>A0A1Q9EJL5_SYMMI</name>
<dbReference type="Gene3D" id="3.40.50.620">
    <property type="entry name" value="HUPs"/>
    <property type="match status" value="1"/>
</dbReference>
<evidence type="ECO:0000313" key="2">
    <source>
        <dbReference type="Proteomes" id="UP000186817"/>
    </source>
</evidence>
<dbReference type="OrthoDB" id="420001at2759"/>
<gene>
    <name evidence="1" type="ORF">AK812_SmicGene8966</name>
</gene>
<organism evidence="1 2">
    <name type="scientific">Symbiodinium microadriaticum</name>
    <name type="common">Dinoflagellate</name>
    <name type="synonym">Zooxanthella microadriatica</name>
    <dbReference type="NCBI Taxonomy" id="2951"/>
    <lineage>
        <taxon>Eukaryota</taxon>
        <taxon>Sar</taxon>
        <taxon>Alveolata</taxon>
        <taxon>Dinophyceae</taxon>
        <taxon>Suessiales</taxon>
        <taxon>Symbiodiniaceae</taxon>
        <taxon>Symbiodinium</taxon>
    </lineage>
</organism>